<evidence type="ECO:0000259" key="1">
    <source>
        <dbReference type="Pfam" id="PF08241"/>
    </source>
</evidence>
<keyword evidence="2" id="KW-0830">Ubiquinone</keyword>
<evidence type="ECO:0000313" key="2">
    <source>
        <dbReference type="EMBL" id="MDP9891194.1"/>
    </source>
</evidence>
<protein>
    <submittedName>
        <fullName evidence="2">Ubiquinone/menaquinone biosynthesis C-methylase UbiE</fullName>
    </submittedName>
</protein>
<dbReference type="InterPro" id="IPR029063">
    <property type="entry name" value="SAM-dependent_MTases_sf"/>
</dbReference>
<dbReference type="PANTHER" id="PTHR42912:SF93">
    <property type="entry name" value="N6-ADENOSINE-METHYLTRANSFERASE TMT1A"/>
    <property type="match status" value="1"/>
</dbReference>
<dbReference type="InterPro" id="IPR013216">
    <property type="entry name" value="Methyltransf_11"/>
</dbReference>
<dbReference type="Pfam" id="PF08241">
    <property type="entry name" value="Methyltransf_11"/>
    <property type="match status" value="1"/>
</dbReference>
<dbReference type="GO" id="GO:0008757">
    <property type="term" value="F:S-adenosylmethionine-dependent methyltransferase activity"/>
    <property type="evidence" value="ECO:0007669"/>
    <property type="project" value="InterPro"/>
</dbReference>
<dbReference type="InterPro" id="IPR050508">
    <property type="entry name" value="Methyltransf_Superfamily"/>
</dbReference>
<dbReference type="EMBL" id="JAUSRD010000001">
    <property type="protein sequence ID" value="MDP9891194.1"/>
    <property type="molecule type" value="Genomic_DNA"/>
</dbReference>
<organism evidence="2 3">
    <name type="scientific">Variovorax boronicumulans</name>
    <dbReference type="NCBI Taxonomy" id="436515"/>
    <lineage>
        <taxon>Bacteria</taxon>
        <taxon>Pseudomonadati</taxon>
        <taxon>Pseudomonadota</taxon>
        <taxon>Betaproteobacteria</taxon>
        <taxon>Burkholderiales</taxon>
        <taxon>Comamonadaceae</taxon>
        <taxon>Variovorax</taxon>
    </lineage>
</organism>
<dbReference type="AlphaFoldDB" id="A0AAW8CSH1"/>
<sequence length="294" mass="32421">MLNDILLPDVVLRQSERYWESDLHGNSEGRSANAFYFGNREWAQEYFDACHRDAHFKSRWLAAAGGDWTGKVVVDLGCGPGNVFATVGGKPRMLLGVDVAGGSLALASRIGYTAVLADAAQTPFRSGIADIVAINASLHHCDDMAAVLREGARLVRPNGLLITDHDPQLTAWDYKGVAKLLWDARLWIYRWIRHGFHKSDTQQTWGLRTEIHHKPGDGVTPEFFRATLEPLGFEVDVHAHNHQIGADAFKGEVGPAQWKYRLGNLLSGRDPKAHASALSLMCIARRTAPAPELP</sequence>
<accession>A0AAW8CSH1</accession>
<dbReference type="SUPFAM" id="SSF53335">
    <property type="entry name" value="S-adenosyl-L-methionine-dependent methyltransferases"/>
    <property type="match status" value="1"/>
</dbReference>
<name>A0AAW8CSH1_9BURK</name>
<dbReference type="Proteomes" id="UP001242045">
    <property type="component" value="Unassembled WGS sequence"/>
</dbReference>
<reference evidence="2" key="1">
    <citation type="submission" date="2023-07" db="EMBL/GenBank/DDBJ databases">
        <title>Sorghum-associated microbial communities from plants grown in Nebraska, USA.</title>
        <authorList>
            <person name="Schachtman D."/>
        </authorList>
    </citation>
    <scope>NUCLEOTIDE SEQUENCE</scope>
    <source>
        <strain evidence="2">DS3754</strain>
    </source>
</reference>
<comment type="caution">
    <text evidence="2">The sequence shown here is derived from an EMBL/GenBank/DDBJ whole genome shotgun (WGS) entry which is preliminary data.</text>
</comment>
<evidence type="ECO:0000313" key="3">
    <source>
        <dbReference type="Proteomes" id="UP001242045"/>
    </source>
</evidence>
<dbReference type="Gene3D" id="3.40.50.150">
    <property type="entry name" value="Vaccinia Virus protein VP39"/>
    <property type="match status" value="1"/>
</dbReference>
<gene>
    <name evidence="2" type="ORF">J2W31_000290</name>
</gene>
<proteinExistence type="predicted"/>
<dbReference type="PANTHER" id="PTHR42912">
    <property type="entry name" value="METHYLTRANSFERASE"/>
    <property type="match status" value="1"/>
</dbReference>
<dbReference type="CDD" id="cd02440">
    <property type="entry name" value="AdoMet_MTases"/>
    <property type="match status" value="1"/>
</dbReference>
<dbReference type="RefSeq" id="WP_307683575.1">
    <property type="nucleotide sequence ID" value="NZ_JAUSRD010000001.1"/>
</dbReference>
<feature type="domain" description="Methyltransferase type 11" evidence="1">
    <location>
        <begin position="74"/>
        <end position="162"/>
    </location>
</feature>